<keyword evidence="3" id="KW-1185">Reference proteome</keyword>
<dbReference type="KEGG" id="pti:PHATRDRAFT_36590"/>
<sequence length="142" mass="14157">MSSYGYSCNNNQNHLVQKGRTTSRVLAPPGGPTSFSLGVAPPPAPKAPVVKPAIAPGPENSSTTSSNSLPSVTNKASSVESTTESPAGVVKIQSYGSSTVAGPVSSNAFASGANMNGAQVMTGRPTSRVLAPPGGKTSWTLG</sequence>
<dbReference type="HOGENOM" id="CLU_1819599_0_0_1"/>
<feature type="region of interest" description="Disordered" evidence="1">
    <location>
        <begin position="1"/>
        <end position="88"/>
    </location>
</feature>
<reference evidence="3" key="2">
    <citation type="submission" date="2008-08" db="EMBL/GenBank/DDBJ databases">
        <authorList>
            <consortium name="Diatom Consortium"/>
            <person name="Grigoriev I."/>
            <person name="Grimwood J."/>
            <person name="Kuo A."/>
            <person name="Otillar R.P."/>
            <person name="Salamov A."/>
            <person name="Detter J.C."/>
            <person name="Lindquist E."/>
            <person name="Shapiro H."/>
            <person name="Lucas S."/>
            <person name="Glavina del Rio T."/>
            <person name="Pitluck S."/>
            <person name="Rokhsar D."/>
            <person name="Bowler C."/>
        </authorList>
    </citation>
    <scope>GENOME REANNOTATION</scope>
    <source>
        <strain evidence="3">CCAP 1055/1</strain>
    </source>
</reference>
<feature type="compositionally biased region" description="Polar residues" evidence="1">
    <location>
        <begin position="75"/>
        <end position="85"/>
    </location>
</feature>
<dbReference type="OrthoDB" id="46546at2759"/>
<dbReference type="GeneID" id="7201724"/>
<accession>B7G1S5</accession>
<dbReference type="AlphaFoldDB" id="B7G1S5"/>
<feature type="compositionally biased region" description="Polar residues" evidence="1">
    <location>
        <begin position="1"/>
        <end position="24"/>
    </location>
</feature>
<dbReference type="OMA" id="ANMNGAQ"/>
<evidence type="ECO:0000313" key="2">
    <source>
        <dbReference type="EMBL" id="EEC47735.1"/>
    </source>
</evidence>
<feature type="region of interest" description="Disordered" evidence="1">
    <location>
        <begin position="117"/>
        <end position="142"/>
    </location>
</feature>
<feature type="compositionally biased region" description="Low complexity" evidence="1">
    <location>
        <begin position="47"/>
        <end position="74"/>
    </location>
</feature>
<evidence type="ECO:0000256" key="1">
    <source>
        <dbReference type="SAM" id="MobiDB-lite"/>
    </source>
</evidence>
<organism evidence="2 3">
    <name type="scientific">Phaeodactylum tricornutum (strain CCAP 1055/1)</name>
    <dbReference type="NCBI Taxonomy" id="556484"/>
    <lineage>
        <taxon>Eukaryota</taxon>
        <taxon>Sar</taxon>
        <taxon>Stramenopiles</taxon>
        <taxon>Ochrophyta</taxon>
        <taxon>Bacillariophyta</taxon>
        <taxon>Bacillariophyceae</taxon>
        <taxon>Bacillariophycidae</taxon>
        <taxon>Naviculales</taxon>
        <taxon>Phaeodactylaceae</taxon>
        <taxon>Phaeodactylum</taxon>
    </lineage>
</organism>
<proteinExistence type="predicted"/>
<protein>
    <submittedName>
        <fullName evidence="2">Uncharacterized protein</fullName>
    </submittedName>
</protein>
<evidence type="ECO:0000313" key="3">
    <source>
        <dbReference type="Proteomes" id="UP000000759"/>
    </source>
</evidence>
<dbReference type="Proteomes" id="UP000000759">
    <property type="component" value="Chromosome 10"/>
</dbReference>
<dbReference type="PaxDb" id="2850-Phatr36590"/>
<name>B7G1S5_PHATC</name>
<dbReference type="RefSeq" id="XP_002181083.1">
    <property type="nucleotide sequence ID" value="XM_002181047.1"/>
</dbReference>
<dbReference type="EMBL" id="CM000613">
    <property type="protein sequence ID" value="EEC47735.1"/>
    <property type="molecule type" value="Genomic_DNA"/>
</dbReference>
<reference evidence="2 3" key="1">
    <citation type="journal article" date="2008" name="Nature">
        <title>The Phaeodactylum genome reveals the evolutionary history of diatom genomes.</title>
        <authorList>
            <person name="Bowler C."/>
            <person name="Allen A.E."/>
            <person name="Badger J.H."/>
            <person name="Grimwood J."/>
            <person name="Jabbari K."/>
            <person name="Kuo A."/>
            <person name="Maheswari U."/>
            <person name="Martens C."/>
            <person name="Maumus F."/>
            <person name="Otillar R.P."/>
            <person name="Rayko E."/>
            <person name="Salamov A."/>
            <person name="Vandepoele K."/>
            <person name="Beszteri B."/>
            <person name="Gruber A."/>
            <person name="Heijde M."/>
            <person name="Katinka M."/>
            <person name="Mock T."/>
            <person name="Valentin K."/>
            <person name="Verret F."/>
            <person name="Berges J.A."/>
            <person name="Brownlee C."/>
            <person name="Cadoret J.P."/>
            <person name="Chiovitti A."/>
            <person name="Choi C.J."/>
            <person name="Coesel S."/>
            <person name="De Martino A."/>
            <person name="Detter J.C."/>
            <person name="Durkin C."/>
            <person name="Falciatore A."/>
            <person name="Fournet J."/>
            <person name="Haruta M."/>
            <person name="Huysman M.J."/>
            <person name="Jenkins B.D."/>
            <person name="Jiroutova K."/>
            <person name="Jorgensen R.E."/>
            <person name="Joubert Y."/>
            <person name="Kaplan A."/>
            <person name="Kroger N."/>
            <person name="Kroth P.G."/>
            <person name="La Roche J."/>
            <person name="Lindquist E."/>
            <person name="Lommer M."/>
            <person name="Martin-Jezequel V."/>
            <person name="Lopez P.J."/>
            <person name="Lucas S."/>
            <person name="Mangogna M."/>
            <person name="McGinnis K."/>
            <person name="Medlin L.K."/>
            <person name="Montsant A."/>
            <person name="Oudot-Le Secq M.P."/>
            <person name="Napoli C."/>
            <person name="Obornik M."/>
            <person name="Parker M.S."/>
            <person name="Petit J.L."/>
            <person name="Porcel B.M."/>
            <person name="Poulsen N."/>
            <person name="Robison M."/>
            <person name="Rychlewski L."/>
            <person name="Rynearson T.A."/>
            <person name="Schmutz J."/>
            <person name="Shapiro H."/>
            <person name="Siaut M."/>
            <person name="Stanley M."/>
            <person name="Sussman M.R."/>
            <person name="Taylor A.R."/>
            <person name="Vardi A."/>
            <person name="von Dassow P."/>
            <person name="Vyverman W."/>
            <person name="Willis A."/>
            <person name="Wyrwicz L.S."/>
            <person name="Rokhsar D.S."/>
            <person name="Weissenbach J."/>
            <person name="Armbrust E.V."/>
            <person name="Green B.R."/>
            <person name="Van de Peer Y."/>
            <person name="Grigoriev I.V."/>
        </authorList>
    </citation>
    <scope>NUCLEOTIDE SEQUENCE [LARGE SCALE GENOMIC DNA]</scope>
    <source>
        <strain evidence="2 3">CCAP 1055/1</strain>
    </source>
</reference>
<dbReference type="InParanoid" id="B7G1S5"/>
<gene>
    <name evidence="2" type="ORF">PHATRDRAFT_36590</name>
</gene>
<dbReference type="eggNOG" id="ENOG502RWQX">
    <property type="taxonomic scope" value="Eukaryota"/>
</dbReference>